<organism evidence="2 3">
    <name type="scientific">Cryptobacterium curtum (strain ATCC 700683 / DSM 15641 / CCUG 43107 / 12-3)</name>
    <dbReference type="NCBI Taxonomy" id="469378"/>
    <lineage>
        <taxon>Bacteria</taxon>
        <taxon>Bacillati</taxon>
        <taxon>Actinomycetota</taxon>
        <taxon>Coriobacteriia</taxon>
        <taxon>Eggerthellales</taxon>
        <taxon>Eggerthellaceae</taxon>
        <taxon>Cryptobacterium</taxon>
    </lineage>
</organism>
<feature type="region of interest" description="Disordered" evidence="1">
    <location>
        <begin position="150"/>
        <end position="177"/>
    </location>
</feature>
<evidence type="ECO:0000256" key="1">
    <source>
        <dbReference type="SAM" id="MobiDB-lite"/>
    </source>
</evidence>
<dbReference type="HOGENOM" id="CLU_104932_0_0_11"/>
<gene>
    <name evidence="2" type="ordered locus">Ccur_11570</name>
</gene>
<evidence type="ECO:0000313" key="3">
    <source>
        <dbReference type="Proteomes" id="UP000000954"/>
    </source>
</evidence>
<name>C7MPK6_CRYCD</name>
<accession>C7MPK6</accession>
<dbReference type="EMBL" id="CP001682">
    <property type="protein sequence ID" value="ACU94846.1"/>
    <property type="molecule type" value="Genomic_DNA"/>
</dbReference>
<proteinExistence type="predicted"/>
<dbReference type="OrthoDB" id="3197104at2"/>
<dbReference type="KEGG" id="ccu:Ccur_11570"/>
<reference evidence="2 3" key="1">
    <citation type="journal article" date="2009" name="Stand. Genomic Sci.">
        <title>Complete genome sequence of Cryptobacterium curtum type strain (12-3).</title>
        <authorList>
            <person name="Mavrommatis K."/>
            <person name="Pukall R."/>
            <person name="Rohde C."/>
            <person name="Chen F."/>
            <person name="Sims D."/>
            <person name="Brettin T."/>
            <person name="Kuske C."/>
            <person name="Detter J.C."/>
            <person name="Han C."/>
            <person name="Lapidus A."/>
            <person name="Copeland A."/>
            <person name="Glavina Del Rio T."/>
            <person name="Nolan M."/>
            <person name="Lucas S."/>
            <person name="Tice H."/>
            <person name="Cheng J.F."/>
            <person name="Bruce D."/>
            <person name="Goodwin L."/>
            <person name="Pitluck S."/>
            <person name="Ovchinnikova G."/>
            <person name="Pati A."/>
            <person name="Ivanova N."/>
            <person name="Chen A."/>
            <person name="Palaniappan K."/>
            <person name="Chain P."/>
            <person name="D'haeseleer P."/>
            <person name="Goker M."/>
            <person name="Bristow J."/>
            <person name="Eisen J.A."/>
            <person name="Markowitz V."/>
            <person name="Hugenholtz P."/>
            <person name="Rohde M."/>
            <person name="Klenk H.P."/>
            <person name="Kyrpides N.C."/>
        </authorList>
    </citation>
    <scope>NUCLEOTIDE SEQUENCE [LARGE SCALE GENOMIC DNA]</scope>
    <source>
        <strain evidence="3">ATCC 700683 / DSM 15641 / 12-3</strain>
    </source>
</reference>
<keyword evidence="3" id="KW-1185">Reference proteome</keyword>
<protein>
    <submittedName>
        <fullName evidence="2">Uncharacterized protein</fullName>
    </submittedName>
</protein>
<feature type="compositionally biased region" description="Acidic residues" evidence="1">
    <location>
        <begin position="152"/>
        <end position="177"/>
    </location>
</feature>
<dbReference type="eggNOG" id="ENOG5031TFK">
    <property type="taxonomic scope" value="Bacteria"/>
</dbReference>
<evidence type="ECO:0000313" key="2">
    <source>
        <dbReference type="EMBL" id="ACU94846.1"/>
    </source>
</evidence>
<dbReference type="Proteomes" id="UP000000954">
    <property type="component" value="Chromosome"/>
</dbReference>
<dbReference type="AlphaFoldDB" id="C7MPK6"/>
<sequence length="177" mass="19450">MVDRVVEGDLNDIPDIDERLQAVLLTALKEAKQKLEAGEEVVPFTALAVKDNLFLETHPGDSSEEYYAAARHTVQHVRGADAYAFCYDGYVETDEGTEDVLIAEGGLSGEDEGVAIGFFYQMPEDEAGIPVVNDEPIYIGPAPNFMAFLVDSNEDDTGEDDPDTFDDFDDEVESSRE</sequence>
<dbReference type="RefSeq" id="WP_015778709.1">
    <property type="nucleotide sequence ID" value="NC_013170.1"/>
</dbReference>